<comment type="caution">
    <text evidence="2">The sequence shown here is derived from an EMBL/GenBank/DDBJ whole genome shotgun (WGS) entry which is preliminary data.</text>
</comment>
<dbReference type="Pfam" id="PF11951">
    <property type="entry name" value="Fungal_trans_2"/>
    <property type="match status" value="1"/>
</dbReference>
<sequence>MILVTERGFSVGISQFSRFLAMAGKYEYLRHCLCGISAAHLRTATKSSHIVPLEGHYRALAIHGMVEEMQNLSHQSCEYREEISQGLIASSILMAWYSPNP</sequence>
<dbReference type="Proteomes" id="UP000054821">
    <property type="component" value="Unassembled WGS sequence"/>
</dbReference>
<dbReference type="AlphaFoldDB" id="A0A2P4ZLS8"/>
<reference evidence="2 3" key="1">
    <citation type="journal article" date="2016" name="Genome Announc.">
        <title>Draft Whole-Genome Sequence of Trichoderma gamsii T6085, a Promising Biocontrol Agent of Fusarium Head Blight on Wheat.</title>
        <authorList>
            <person name="Baroncelli R."/>
            <person name="Zapparata A."/>
            <person name="Piaggeschi G."/>
            <person name="Sarrocco S."/>
            <person name="Vannacci G."/>
        </authorList>
    </citation>
    <scope>NUCLEOTIDE SEQUENCE [LARGE SCALE GENOMIC DNA]</scope>
    <source>
        <strain evidence="2 3">T6085</strain>
    </source>
</reference>
<protein>
    <submittedName>
        <fullName evidence="2">Uncharacterized protein</fullName>
    </submittedName>
</protein>
<dbReference type="RefSeq" id="XP_024405513.1">
    <property type="nucleotide sequence ID" value="XM_024549754.1"/>
</dbReference>
<dbReference type="GeneID" id="36347612"/>
<name>A0A2P4ZLS8_9HYPO</name>
<gene>
    <name evidence="2" type="ORF">TGAM01_v205930</name>
</gene>
<organism evidence="2 3">
    <name type="scientific">Trichoderma gamsii</name>
    <dbReference type="NCBI Taxonomy" id="398673"/>
    <lineage>
        <taxon>Eukaryota</taxon>
        <taxon>Fungi</taxon>
        <taxon>Dikarya</taxon>
        <taxon>Ascomycota</taxon>
        <taxon>Pezizomycotina</taxon>
        <taxon>Sordariomycetes</taxon>
        <taxon>Hypocreomycetidae</taxon>
        <taxon>Hypocreales</taxon>
        <taxon>Hypocreaceae</taxon>
        <taxon>Trichoderma</taxon>
    </lineage>
</organism>
<keyword evidence="3" id="KW-1185">Reference proteome</keyword>
<proteinExistence type="predicted"/>
<dbReference type="InterPro" id="IPR021858">
    <property type="entry name" value="Fun_TF"/>
</dbReference>
<dbReference type="STRING" id="398673.A0A2P4ZLS8"/>
<accession>A0A2P4ZLS8</accession>
<evidence type="ECO:0000313" key="3">
    <source>
        <dbReference type="Proteomes" id="UP000054821"/>
    </source>
</evidence>
<keyword evidence="1" id="KW-0539">Nucleus</keyword>
<evidence type="ECO:0000256" key="1">
    <source>
        <dbReference type="ARBA" id="ARBA00023242"/>
    </source>
</evidence>
<evidence type="ECO:0000313" key="2">
    <source>
        <dbReference type="EMBL" id="PON25244.1"/>
    </source>
</evidence>
<dbReference type="EMBL" id="JPDN02000019">
    <property type="protein sequence ID" value="PON25244.1"/>
    <property type="molecule type" value="Genomic_DNA"/>
</dbReference>